<evidence type="ECO:0000313" key="2">
    <source>
        <dbReference type="Proteomes" id="UP000182347"/>
    </source>
</evidence>
<dbReference type="Proteomes" id="UP000182347">
    <property type="component" value="Unassembled WGS sequence"/>
</dbReference>
<proteinExistence type="predicted"/>
<dbReference type="EMBL" id="FNHF01000001">
    <property type="protein sequence ID" value="SDL86156.1"/>
    <property type="molecule type" value="Genomic_DNA"/>
</dbReference>
<gene>
    <name evidence="1" type="ORF">SAMN05216244_1014</name>
</gene>
<dbReference type="AlphaFoldDB" id="A0A1G9NHT7"/>
<reference evidence="2" key="1">
    <citation type="submission" date="2016-10" db="EMBL/GenBank/DDBJ databases">
        <authorList>
            <person name="Varghese N."/>
            <person name="Submissions S."/>
        </authorList>
    </citation>
    <scope>NUCLEOTIDE SEQUENCE [LARGE SCALE GENOMIC DNA]</scope>
    <source>
        <strain evidence="2">CGMCC 1.6199</strain>
    </source>
</reference>
<name>A0A1G9NHT7_9BACI</name>
<organism evidence="1 2">
    <name type="scientific">Sediminibacillus halophilus</name>
    <dbReference type="NCBI Taxonomy" id="482461"/>
    <lineage>
        <taxon>Bacteria</taxon>
        <taxon>Bacillati</taxon>
        <taxon>Bacillota</taxon>
        <taxon>Bacilli</taxon>
        <taxon>Bacillales</taxon>
        <taxon>Bacillaceae</taxon>
        <taxon>Sediminibacillus</taxon>
    </lineage>
</organism>
<protein>
    <submittedName>
        <fullName evidence="1">Uncharacterized protein</fullName>
    </submittedName>
</protein>
<sequence>MKMEAVHYEDLKRQQEALMNKWATIRIMLKICEKLSENKAVARKEKARWIIRYDSF</sequence>
<evidence type="ECO:0000313" key="1">
    <source>
        <dbReference type="EMBL" id="SDL86156.1"/>
    </source>
</evidence>
<accession>A0A1G9NHT7</accession>
<keyword evidence="2" id="KW-1185">Reference proteome</keyword>
<dbReference type="STRING" id="482461.SAMN05216244_1014"/>